<dbReference type="Proteomes" id="UP000831701">
    <property type="component" value="Chromosome 19"/>
</dbReference>
<keyword evidence="2" id="KW-1185">Reference proteome</keyword>
<protein>
    <submittedName>
        <fullName evidence="1">Uncharacterized protein</fullName>
    </submittedName>
</protein>
<sequence>MRPSMRVANLTSSSKEEEFVGDQLAVGRDIRFQDTSPPRFDRARPQPWRRLPPTATRGSQSPCRLVAPDSAQRSAHTVTRVTSASTVDKQATSSPDEKRTSRGGSTAVGGPEATSLRFLLQETDQAERNYDIGNRELLAVKLALEEWRHWLEGSKLPFLVWSDRLNSRQARWSLFLTRFNFTLSYRPGSHNIKPDALSRQFQRDKDVAPCPDTIIPSSHLVTPLTWEIEERVKAAQKGQPGPSTCPQNRLFVPPSLWSDVLQWAHSSRLTCHPGIQRTIDMVWQRFWWATINEDTRGFVKATVTSSPTMLLQPLPVPRRPWSHVSLGLRHWPATVPWPHCHPDSEYAHNTLTCSATGLSPFRCTYAYGYGFQPPLFTDLEEEVSCPFRCKPSSAAVAGRGLKPELLFSAPLTGTRRLPTAAIALKLPLTGSAQTVWLSTRDLPLRVESRKLAPKFIGPFEIQRIINPVAIRLKLPRSMQVHPTFHVSRIKPVCESPSLCPPTPPPPPPRIIDGGPAYSIHCLLRYQH</sequence>
<evidence type="ECO:0000313" key="1">
    <source>
        <dbReference type="EMBL" id="KAI3356816.1"/>
    </source>
</evidence>
<organism evidence="1 2">
    <name type="scientific">Scortum barcoo</name>
    <name type="common">barcoo grunter</name>
    <dbReference type="NCBI Taxonomy" id="214431"/>
    <lineage>
        <taxon>Eukaryota</taxon>
        <taxon>Metazoa</taxon>
        <taxon>Chordata</taxon>
        <taxon>Craniata</taxon>
        <taxon>Vertebrata</taxon>
        <taxon>Euteleostomi</taxon>
        <taxon>Actinopterygii</taxon>
        <taxon>Neopterygii</taxon>
        <taxon>Teleostei</taxon>
        <taxon>Neoteleostei</taxon>
        <taxon>Acanthomorphata</taxon>
        <taxon>Eupercaria</taxon>
        <taxon>Centrarchiformes</taxon>
        <taxon>Terapontoidei</taxon>
        <taxon>Terapontidae</taxon>
        <taxon>Scortum</taxon>
    </lineage>
</organism>
<name>A0ACB8VMG2_9TELE</name>
<reference evidence="1" key="1">
    <citation type="submission" date="2022-04" db="EMBL/GenBank/DDBJ databases">
        <title>Jade perch genome.</title>
        <authorList>
            <person name="Chao B."/>
        </authorList>
    </citation>
    <scope>NUCLEOTIDE SEQUENCE</scope>
    <source>
        <strain evidence="1">CB-2022</strain>
    </source>
</reference>
<accession>A0ACB8VMG2</accession>
<comment type="caution">
    <text evidence="1">The sequence shown here is derived from an EMBL/GenBank/DDBJ whole genome shotgun (WGS) entry which is preliminary data.</text>
</comment>
<proteinExistence type="predicted"/>
<dbReference type="EMBL" id="CM041549">
    <property type="protein sequence ID" value="KAI3356816.1"/>
    <property type="molecule type" value="Genomic_DNA"/>
</dbReference>
<gene>
    <name evidence="1" type="ORF">L3Q82_003477</name>
</gene>
<evidence type="ECO:0000313" key="2">
    <source>
        <dbReference type="Proteomes" id="UP000831701"/>
    </source>
</evidence>